<protein>
    <submittedName>
        <fullName evidence="2">TIGR02147 family protein</fullName>
    </submittedName>
</protein>
<dbReference type="Pfam" id="PF14394">
    <property type="entry name" value="DUF4423"/>
    <property type="match status" value="1"/>
</dbReference>
<dbReference type="InterPro" id="IPR025537">
    <property type="entry name" value="DUF4423"/>
</dbReference>
<reference evidence="2" key="1">
    <citation type="submission" date="2022-08" db="EMBL/GenBank/DDBJ databases">
        <title>Novel Bdellovibrio Species Isolated from Svalbard: Designation Bdellovibrio svalbardensis.</title>
        <authorList>
            <person name="Mitchell R.J."/>
            <person name="Choi S.Y."/>
        </authorList>
    </citation>
    <scope>NUCLEOTIDE SEQUENCE</scope>
    <source>
        <strain evidence="2">PAP01</strain>
    </source>
</reference>
<dbReference type="CDD" id="cd00093">
    <property type="entry name" value="HTH_XRE"/>
    <property type="match status" value="1"/>
</dbReference>
<sequence length="273" mass="31106">MSQDIDIFRYIHYREYLKACLPAKGDGRGGRSRLAQILGCQPGYISLVLSGKSDFSPEHGMQIADYFHLNIEERDFLLLLIHKDRAGSVNLRTHYEIQIKTIQKEKMEIKSRIATTHALSNEEQLQYYESWFFTALHMCTLVPQLRSISAMSTYLNIPKDRVKTALTILMKIGLVTQERGSFVSTQKRIHLGEKGLALKKHHTNWRLQAINSLDHSTDDDLHYSSVMSISKEAAMQIKQILLKSIQDSEPVIKGAKDEGVFALVIDLFEAGQK</sequence>
<gene>
    <name evidence="2" type="ORF">NWE73_16470</name>
</gene>
<dbReference type="SUPFAM" id="SSF46785">
    <property type="entry name" value="Winged helix' DNA-binding domain"/>
    <property type="match status" value="1"/>
</dbReference>
<name>A0ABT6DM67_9BACT</name>
<dbReference type="RefSeq" id="WP_277579455.1">
    <property type="nucleotide sequence ID" value="NZ_JANRMI010000005.1"/>
</dbReference>
<dbReference type="InterPro" id="IPR001387">
    <property type="entry name" value="Cro/C1-type_HTH"/>
</dbReference>
<dbReference type="InterPro" id="IPR036390">
    <property type="entry name" value="WH_DNA-bd_sf"/>
</dbReference>
<keyword evidence="3" id="KW-1185">Reference proteome</keyword>
<dbReference type="InterPro" id="IPR011873">
    <property type="entry name" value="CHP02147"/>
</dbReference>
<accession>A0ABT6DM67</accession>
<evidence type="ECO:0000313" key="3">
    <source>
        <dbReference type="Proteomes" id="UP001152321"/>
    </source>
</evidence>
<proteinExistence type="predicted"/>
<organism evidence="2 3">
    <name type="scientific">Bdellovibrio svalbardensis</name>
    <dbReference type="NCBI Taxonomy" id="2972972"/>
    <lineage>
        <taxon>Bacteria</taxon>
        <taxon>Pseudomonadati</taxon>
        <taxon>Bdellovibrionota</taxon>
        <taxon>Bdellovibrionia</taxon>
        <taxon>Bdellovibrionales</taxon>
        <taxon>Pseudobdellovibrionaceae</taxon>
        <taxon>Bdellovibrio</taxon>
    </lineage>
</organism>
<evidence type="ECO:0000313" key="2">
    <source>
        <dbReference type="EMBL" id="MDG0817979.1"/>
    </source>
</evidence>
<comment type="caution">
    <text evidence="2">The sequence shown here is derived from an EMBL/GenBank/DDBJ whole genome shotgun (WGS) entry which is preliminary data.</text>
</comment>
<dbReference type="NCBIfam" id="TIGR02147">
    <property type="entry name" value="Fsuc_second"/>
    <property type="match status" value="1"/>
</dbReference>
<feature type="domain" description="DUF4423" evidence="1">
    <location>
        <begin position="121"/>
        <end position="269"/>
    </location>
</feature>
<dbReference type="Proteomes" id="UP001152321">
    <property type="component" value="Unassembled WGS sequence"/>
</dbReference>
<dbReference type="EMBL" id="JANRMI010000005">
    <property type="protein sequence ID" value="MDG0817979.1"/>
    <property type="molecule type" value="Genomic_DNA"/>
</dbReference>
<evidence type="ECO:0000259" key="1">
    <source>
        <dbReference type="Pfam" id="PF14394"/>
    </source>
</evidence>